<evidence type="ECO:0000313" key="2">
    <source>
        <dbReference type="EMBL" id="CAK6974340.1"/>
    </source>
</evidence>
<organism evidence="2 3">
    <name type="scientific">Scomber scombrus</name>
    <name type="common">Atlantic mackerel</name>
    <name type="synonym">Scomber vernalis</name>
    <dbReference type="NCBI Taxonomy" id="13677"/>
    <lineage>
        <taxon>Eukaryota</taxon>
        <taxon>Metazoa</taxon>
        <taxon>Chordata</taxon>
        <taxon>Craniata</taxon>
        <taxon>Vertebrata</taxon>
        <taxon>Euteleostomi</taxon>
        <taxon>Actinopterygii</taxon>
        <taxon>Neopterygii</taxon>
        <taxon>Teleostei</taxon>
        <taxon>Neoteleostei</taxon>
        <taxon>Acanthomorphata</taxon>
        <taxon>Pelagiaria</taxon>
        <taxon>Scombriformes</taxon>
        <taxon>Scombridae</taxon>
        <taxon>Scomber</taxon>
    </lineage>
</organism>
<accession>A0AAV1PSK7</accession>
<sequence length="139" mass="15230">MEGNPDISGCSTEQWEKHLTHQMKRHKVKNQMVKQPQPQAGSPDLYPTPGWIPYPYQGGRFAGVAGGIRRRGRGRRGPRGPPSNNCFVFCQPGQCLLWGPQGGQMHAGNRYPRPGIPPHQRAGPPFQAPYAAVAPAQGQ</sequence>
<comment type="caution">
    <text evidence="2">The sequence shown here is derived from an EMBL/GenBank/DDBJ whole genome shotgun (WGS) entry which is preliminary data.</text>
</comment>
<protein>
    <submittedName>
        <fullName evidence="2">Uncharacterized protein</fullName>
    </submittedName>
</protein>
<proteinExistence type="predicted"/>
<dbReference type="EMBL" id="CAWUFR010000255">
    <property type="protein sequence ID" value="CAK6974340.1"/>
    <property type="molecule type" value="Genomic_DNA"/>
</dbReference>
<dbReference type="AlphaFoldDB" id="A0AAV1PSK7"/>
<evidence type="ECO:0000313" key="3">
    <source>
        <dbReference type="Proteomes" id="UP001314229"/>
    </source>
</evidence>
<dbReference type="Proteomes" id="UP001314229">
    <property type="component" value="Unassembled WGS sequence"/>
</dbReference>
<feature type="region of interest" description="Disordered" evidence="1">
    <location>
        <begin position="21"/>
        <end position="48"/>
    </location>
</feature>
<gene>
    <name evidence="2" type="ORF">FSCOSCO3_A010274</name>
</gene>
<reference evidence="2 3" key="1">
    <citation type="submission" date="2024-01" db="EMBL/GenBank/DDBJ databases">
        <authorList>
            <person name="Alioto T."/>
            <person name="Alioto T."/>
            <person name="Gomez Garrido J."/>
        </authorList>
    </citation>
    <scope>NUCLEOTIDE SEQUENCE [LARGE SCALE GENOMIC DNA]</scope>
</reference>
<name>A0AAV1PSK7_SCOSC</name>
<keyword evidence="3" id="KW-1185">Reference proteome</keyword>
<feature type="region of interest" description="Disordered" evidence="1">
    <location>
        <begin position="101"/>
        <end position="139"/>
    </location>
</feature>
<evidence type="ECO:0000256" key="1">
    <source>
        <dbReference type="SAM" id="MobiDB-lite"/>
    </source>
</evidence>